<comment type="similarity">
    <text evidence="2 5">Belongs to the carotenoid/retinoid oxidoreductase family.</text>
</comment>
<feature type="domain" description="Amine oxidase" evidence="6">
    <location>
        <begin position="10"/>
        <end position="486"/>
    </location>
</feature>
<protein>
    <submittedName>
        <fullName evidence="7">Phytoene desaturase</fullName>
    </submittedName>
</protein>
<proteinExistence type="inferred from homology"/>
<reference evidence="7 8" key="1">
    <citation type="submission" date="2021-03" db="EMBL/GenBank/DDBJ databases">
        <title>Aliifodinibius sp. nov., a new bacterium isolated from saline soil.</title>
        <authorList>
            <person name="Galisteo C."/>
            <person name="De La Haba R."/>
            <person name="Sanchez-Porro C."/>
            <person name="Ventosa A."/>
        </authorList>
    </citation>
    <scope>NUCLEOTIDE SEQUENCE [LARGE SCALE GENOMIC DNA]</scope>
    <source>
        <strain evidence="7 8">1BSP15-2V2</strain>
    </source>
</reference>
<evidence type="ECO:0000256" key="1">
    <source>
        <dbReference type="ARBA" id="ARBA00004829"/>
    </source>
</evidence>
<dbReference type="NCBIfam" id="TIGR02734">
    <property type="entry name" value="crtI_fam"/>
    <property type="match status" value="1"/>
</dbReference>
<dbReference type="PANTHER" id="PTHR43734">
    <property type="entry name" value="PHYTOENE DESATURASE"/>
    <property type="match status" value="1"/>
</dbReference>
<dbReference type="InterPro" id="IPR036188">
    <property type="entry name" value="FAD/NAD-bd_sf"/>
</dbReference>
<dbReference type="Gene3D" id="3.50.50.60">
    <property type="entry name" value="FAD/NAD(P)-binding domain"/>
    <property type="match status" value="2"/>
</dbReference>
<dbReference type="RefSeq" id="WP_265767060.1">
    <property type="nucleotide sequence ID" value="NZ_JAGGJA010000011.1"/>
</dbReference>
<keyword evidence="3 5" id="KW-0125">Carotenoid biosynthesis</keyword>
<name>A0ABT3PQY4_9BACT</name>
<comment type="caution">
    <text evidence="7">The sequence shown here is derived from an EMBL/GenBank/DDBJ whole genome shotgun (WGS) entry which is preliminary data.</text>
</comment>
<evidence type="ECO:0000313" key="7">
    <source>
        <dbReference type="EMBL" id="MCW9708273.1"/>
    </source>
</evidence>
<comment type="pathway">
    <text evidence="1 5">Carotenoid biosynthesis.</text>
</comment>
<evidence type="ECO:0000256" key="5">
    <source>
        <dbReference type="RuleBase" id="RU362075"/>
    </source>
</evidence>
<evidence type="ECO:0000259" key="6">
    <source>
        <dbReference type="Pfam" id="PF01593"/>
    </source>
</evidence>
<dbReference type="Proteomes" id="UP001207918">
    <property type="component" value="Unassembled WGS sequence"/>
</dbReference>
<evidence type="ECO:0000256" key="2">
    <source>
        <dbReference type="ARBA" id="ARBA00006046"/>
    </source>
</evidence>
<organism evidence="7 8">
    <name type="scientific">Fodinibius salsisoli</name>
    <dbReference type="NCBI Taxonomy" id="2820877"/>
    <lineage>
        <taxon>Bacteria</taxon>
        <taxon>Pseudomonadati</taxon>
        <taxon>Balneolota</taxon>
        <taxon>Balneolia</taxon>
        <taxon>Balneolales</taxon>
        <taxon>Balneolaceae</taxon>
        <taxon>Fodinibius</taxon>
    </lineage>
</organism>
<dbReference type="PROSITE" id="PS51257">
    <property type="entry name" value="PROKAR_LIPOPROTEIN"/>
    <property type="match status" value="1"/>
</dbReference>
<gene>
    <name evidence="7" type="primary">crtI</name>
    <name evidence="7" type="ORF">J6I44_15510</name>
</gene>
<dbReference type="EMBL" id="JAGGJA010000011">
    <property type="protein sequence ID" value="MCW9708273.1"/>
    <property type="molecule type" value="Genomic_DNA"/>
</dbReference>
<dbReference type="Pfam" id="PF01593">
    <property type="entry name" value="Amino_oxidase"/>
    <property type="match status" value="1"/>
</dbReference>
<evidence type="ECO:0000256" key="4">
    <source>
        <dbReference type="ARBA" id="ARBA00023002"/>
    </source>
</evidence>
<dbReference type="InterPro" id="IPR014105">
    <property type="entry name" value="Carotenoid/retinoid_OxRdtase"/>
</dbReference>
<dbReference type="InterPro" id="IPR002937">
    <property type="entry name" value="Amino_oxidase"/>
</dbReference>
<sequence>MKVITIGGGLGGLSAACLLASEGHEVTVLEKNSSVGGKIGEVSAQGYRFDTGPSLLTMPFILKDLFDRCGVALSDYLTLDTLDPICNYFYRNGTEFNCHKSSCVNVAQIQKFAPDDVQAYKEFIAYSAKLYERTKDAFLYNPLYELSDVGSVKWRNLLHIDAFQTVAERVDKCFQSIELQQFFKRFTTYNGSSPYQAPATMNVIPHVEITMGGYYIRGGMYRLIEALVQLAKDLGVQLITNCFVKNIKTENQQVTGVEDQDHQCYPADVIVSNADAYETYLNITHSTDISIQKKKQLEQVEPSCSGFVLLLGIDTKYPALSHHNIFFTGDYEREFQQIFQEKRMPEDPTIYIANTSYTDPQDAPEGGSNLFVLINAPYLTPGDNWQEQKHQYKSFVVNELEKRGLDGLGSHIQYSNIITPEDFQTKYRSNRGSIYGTSSNNKLSAFLRPRNKSRSLEGLYLVGGSTHPGGGIPLVTLSAFHAVELINRYE</sequence>
<dbReference type="PANTHER" id="PTHR43734:SF7">
    <property type="entry name" value="4,4'-DIAPONEUROSPORENE OXYGENASE"/>
    <property type="match status" value="1"/>
</dbReference>
<keyword evidence="8" id="KW-1185">Reference proteome</keyword>
<dbReference type="SUPFAM" id="SSF51905">
    <property type="entry name" value="FAD/NAD(P)-binding domain"/>
    <property type="match status" value="1"/>
</dbReference>
<evidence type="ECO:0000313" key="8">
    <source>
        <dbReference type="Proteomes" id="UP001207918"/>
    </source>
</evidence>
<keyword evidence="4 5" id="KW-0560">Oxidoreductase</keyword>
<evidence type="ECO:0000256" key="3">
    <source>
        <dbReference type="ARBA" id="ARBA00022746"/>
    </source>
</evidence>
<accession>A0ABT3PQY4</accession>